<keyword evidence="5" id="KW-1185">Reference proteome</keyword>
<dbReference type="Proteomes" id="UP000249819">
    <property type="component" value="Unassembled WGS sequence"/>
</dbReference>
<dbReference type="Pfam" id="PF00588">
    <property type="entry name" value="SpoU_methylase"/>
    <property type="match status" value="1"/>
</dbReference>
<dbReference type="SUPFAM" id="SSF75217">
    <property type="entry name" value="alpha/beta knot"/>
    <property type="match status" value="1"/>
</dbReference>
<dbReference type="Gene3D" id="3.40.1280.10">
    <property type="match status" value="1"/>
</dbReference>
<name>A0A327WAW1_9BACT</name>
<evidence type="ECO:0000313" key="5">
    <source>
        <dbReference type="Proteomes" id="UP000249819"/>
    </source>
</evidence>
<dbReference type="AlphaFoldDB" id="A0A327WAW1"/>
<sequence>MDELGRKTVEEFKAANKTPVVLVMDNIRSMHNVGSVFRTADAFLLQGIILCGYTPVPPHRDIHKTALGATETVEWQYATTTMEAVKDLQEAGYKVMAVEQAVNSVRLDHFQPGTDQPLALVFGNEVSGVDGDVMKAVDGCIEIPQLGMKHSLNISVTTGIVVWDIFVKLQANH</sequence>
<dbReference type="GO" id="GO:0005829">
    <property type="term" value="C:cytosol"/>
    <property type="evidence" value="ECO:0007669"/>
    <property type="project" value="TreeGrafter"/>
</dbReference>
<evidence type="ECO:0000256" key="1">
    <source>
        <dbReference type="ARBA" id="ARBA00022603"/>
    </source>
</evidence>
<keyword evidence="1 4" id="KW-0489">Methyltransferase</keyword>
<organism evidence="4 5">
    <name type="scientific">Chitinophaga dinghuensis</name>
    <dbReference type="NCBI Taxonomy" id="1539050"/>
    <lineage>
        <taxon>Bacteria</taxon>
        <taxon>Pseudomonadati</taxon>
        <taxon>Bacteroidota</taxon>
        <taxon>Chitinophagia</taxon>
        <taxon>Chitinophagales</taxon>
        <taxon>Chitinophagaceae</taxon>
        <taxon>Chitinophaga</taxon>
    </lineage>
</organism>
<dbReference type="EMBL" id="QLMA01000001">
    <property type="protein sequence ID" value="RAJ87723.1"/>
    <property type="molecule type" value="Genomic_DNA"/>
</dbReference>
<keyword evidence="2" id="KW-0808">Transferase</keyword>
<dbReference type="InterPro" id="IPR029028">
    <property type="entry name" value="Alpha/beta_knot_MTases"/>
</dbReference>
<evidence type="ECO:0000313" key="4">
    <source>
        <dbReference type="EMBL" id="RAJ87723.1"/>
    </source>
</evidence>
<dbReference type="InterPro" id="IPR001537">
    <property type="entry name" value="SpoU_MeTrfase"/>
</dbReference>
<dbReference type="PANTHER" id="PTHR46429:SF1">
    <property type="entry name" value="23S RRNA (GUANOSINE-2'-O-)-METHYLTRANSFERASE RLMB"/>
    <property type="match status" value="1"/>
</dbReference>
<evidence type="ECO:0000256" key="2">
    <source>
        <dbReference type="ARBA" id="ARBA00022679"/>
    </source>
</evidence>
<dbReference type="GO" id="GO:0008173">
    <property type="term" value="F:RNA methyltransferase activity"/>
    <property type="evidence" value="ECO:0007669"/>
    <property type="project" value="InterPro"/>
</dbReference>
<protein>
    <submittedName>
        <fullName evidence="4">SpoU rRNA methylase family protein</fullName>
    </submittedName>
</protein>
<dbReference type="GO" id="GO:0032259">
    <property type="term" value="P:methylation"/>
    <property type="evidence" value="ECO:0007669"/>
    <property type="project" value="UniProtKB-KW"/>
</dbReference>
<dbReference type="GO" id="GO:0006396">
    <property type="term" value="P:RNA processing"/>
    <property type="evidence" value="ECO:0007669"/>
    <property type="project" value="InterPro"/>
</dbReference>
<gene>
    <name evidence="4" type="ORF">CLV59_101484</name>
</gene>
<comment type="caution">
    <text evidence="4">The sequence shown here is derived from an EMBL/GenBank/DDBJ whole genome shotgun (WGS) entry which is preliminary data.</text>
</comment>
<dbReference type="InterPro" id="IPR029026">
    <property type="entry name" value="tRNA_m1G_MTases_N"/>
</dbReference>
<dbReference type="PANTHER" id="PTHR46429">
    <property type="entry name" value="23S RRNA (GUANOSINE-2'-O-)-METHYLTRANSFERASE RLMB"/>
    <property type="match status" value="1"/>
</dbReference>
<feature type="domain" description="tRNA/rRNA methyltransferase SpoU type" evidence="3">
    <location>
        <begin position="20"/>
        <end position="162"/>
    </location>
</feature>
<proteinExistence type="predicted"/>
<dbReference type="GO" id="GO:0003723">
    <property type="term" value="F:RNA binding"/>
    <property type="evidence" value="ECO:0007669"/>
    <property type="project" value="InterPro"/>
</dbReference>
<dbReference type="InterPro" id="IPR004441">
    <property type="entry name" value="rRNA_MeTrfase_TrmH"/>
</dbReference>
<evidence type="ECO:0000259" key="3">
    <source>
        <dbReference type="Pfam" id="PF00588"/>
    </source>
</evidence>
<accession>A0A327WAW1</accession>
<dbReference type="CDD" id="cd18097">
    <property type="entry name" value="SpoU-like"/>
    <property type="match status" value="1"/>
</dbReference>
<reference evidence="4 5" key="1">
    <citation type="submission" date="2018-06" db="EMBL/GenBank/DDBJ databases">
        <title>Genomic Encyclopedia of Archaeal and Bacterial Type Strains, Phase II (KMG-II): from individual species to whole genera.</title>
        <authorList>
            <person name="Goeker M."/>
        </authorList>
    </citation>
    <scope>NUCLEOTIDE SEQUENCE [LARGE SCALE GENOMIC DNA]</scope>
    <source>
        <strain evidence="4 5">DSM 29821</strain>
    </source>
</reference>